<dbReference type="InterPro" id="IPR000504">
    <property type="entry name" value="RRM_dom"/>
</dbReference>
<feature type="domain" description="RRM" evidence="5">
    <location>
        <begin position="163"/>
        <end position="194"/>
    </location>
</feature>
<dbReference type="AlphaFoldDB" id="A0A315UX97"/>
<dbReference type="InterPro" id="IPR035979">
    <property type="entry name" value="RBD_domain_sf"/>
</dbReference>
<evidence type="ECO:0000256" key="1">
    <source>
        <dbReference type="ARBA" id="ARBA00004123"/>
    </source>
</evidence>
<gene>
    <name evidence="6" type="ORF">CCH79_00020314</name>
</gene>
<protein>
    <recommendedName>
        <fullName evidence="5">RRM domain-containing protein</fullName>
    </recommendedName>
</protein>
<dbReference type="SUPFAM" id="SSF54928">
    <property type="entry name" value="RNA-binding domain, RBD"/>
    <property type="match status" value="1"/>
</dbReference>
<keyword evidence="7" id="KW-1185">Reference proteome</keyword>
<evidence type="ECO:0000256" key="2">
    <source>
        <dbReference type="ARBA" id="ARBA00022884"/>
    </source>
</evidence>
<evidence type="ECO:0000313" key="6">
    <source>
        <dbReference type="EMBL" id="PWA14851.1"/>
    </source>
</evidence>
<evidence type="ECO:0000313" key="7">
    <source>
        <dbReference type="Proteomes" id="UP000250572"/>
    </source>
</evidence>
<dbReference type="GO" id="GO:0005634">
    <property type="term" value="C:nucleus"/>
    <property type="evidence" value="ECO:0007669"/>
    <property type="project" value="UniProtKB-SubCell"/>
</dbReference>
<comment type="caution">
    <text evidence="6">The sequence shown here is derived from an EMBL/GenBank/DDBJ whole genome shotgun (WGS) entry which is preliminary data.</text>
</comment>
<feature type="region of interest" description="Disordered" evidence="4">
    <location>
        <begin position="74"/>
        <end position="99"/>
    </location>
</feature>
<name>A0A315UX97_GAMAF</name>
<evidence type="ECO:0000256" key="3">
    <source>
        <dbReference type="ARBA" id="ARBA00023242"/>
    </source>
</evidence>
<dbReference type="Pfam" id="PF00076">
    <property type="entry name" value="RRM_1"/>
    <property type="match status" value="1"/>
</dbReference>
<reference evidence="6 7" key="1">
    <citation type="journal article" date="2018" name="G3 (Bethesda)">
        <title>A High-Quality Reference Genome for the Invasive Mosquitofish Gambusia affinis Using a Chicago Library.</title>
        <authorList>
            <person name="Hoffberg S.L."/>
            <person name="Troendle N.J."/>
            <person name="Glenn T.C."/>
            <person name="Mahmud O."/>
            <person name="Louha S."/>
            <person name="Chalopin D."/>
            <person name="Bennetzen J.L."/>
            <person name="Mauricio R."/>
        </authorList>
    </citation>
    <scope>NUCLEOTIDE SEQUENCE [LARGE SCALE GENOMIC DNA]</scope>
    <source>
        <strain evidence="6">NE01/NJP1002.9</strain>
        <tissue evidence="6">Muscle</tissue>
    </source>
</reference>
<dbReference type="PANTHER" id="PTHR48038:SF3">
    <property type="entry name" value="SPLICING FACTOR, ARGININE_SERINE-RICH 1-RELATED"/>
    <property type="match status" value="1"/>
</dbReference>
<proteinExistence type="predicted"/>
<comment type="subcellular location">
    <subcellularLocation>
        <location evidence="1">Nucleus</location>
    </subcellularLocation>
</comment>
<evidence type="ECO:0000259" key="5">
    <source>
        <dbReference type="Pfam" id="PF00076"/>
    </source>
</evidence>
<dbReference type="Proteomes" id="UP000250572">
    <property type="component" value="Unassembled WGS sequence"/>
</dbReference>
<organism evidence="6 7">
    <name type="scientific">Gambusia affinis</name>
    <name type="common">Western mosquitofish</name>
    <name type="synonym">Heterandria affinis</name>
    <dbReference type="NCBI Taxonomy" id="33528"/>
    <lineage>
        <taxon>Eukaryota</taxon>
        <taxon>Metazoa</taxon>
        <taxon>Chordata</taxon>
        <taxon>Craniata</taxon>
        <taxon>Vertebrata</taxon>
        <taxon>Euteleostomi</taxon>
        <taxon>Actinopterygii</taxon>
        <taxon>Neopterygii</taxon>
        <taxon>Teleostei</taxon>
        <taxon>Neoteleostei</taxon>
        <taxon>Acanthomorphata</taxon>
        <taxon>Ovalentaria</taxon>
        <taxon>Atherinomorphae</taxon>
        <taxon>Cyprinodontiformes</taxon>
        <taxon>Poeciliidae</taxon>
        <taxon>Poeciliinae</taxon>
        <taxon>Gambusia</taxon>
    </lineage>
</organism>
<dbReference type="PANTHER" id="PTHR48038">
    <property type="entry name" value="RIBONUCLEOPROTEIN RB97D"/>
    <property type="match status" value="1"/>
</dbReference>
<dbReference type="Gene3D" id="3.30.70.330">
    <property type="match status" value="1"/>
</dbReference>
<keyword evidence="2" id="KW-0694">RNA-binding</keyword>
<evidence type="ECO:0000256" key="4">
    <source>
        <dbReference type="SAM" id="MobiDB-lite"/>
    </source>
</evidence>
<feature type="region of interest" description="Disordered" evidence="4">
    <location>
        <begin position="30"/>
        <end position="60"/>
    </location>
</feature>
<accession>A0A315UX97</accession>
<dbReference type="EMBL" id="NHOQ01002753">
    <property type="protein sequence ID" value="PWA14851.1"/>
    <property type="molecule type" value="Genomic_DNA"/>
</dbReference>
<dbReference type="InterPro" id="IPR012677">
    <property type="entry name" value="Nucleotide-bd_a/b_plait_sf"/>
</dbReference>
<sequence length="195" mass="21804">MQQTEQLGSVPAEHAPWPCGLLVEPRQLPVVLEPEPAEHLDYDRGQNHEADQHPEPEQVPPAVELLGQPQVGAPVQQEGANSDHREGEVDPGVPGGSSALHLDQAVRRTGGRPVAARLAAARLTSDRYRKEHLRRPCGRTTNFPQLPHCREKLAYRFGNMSRVYIGRLSYRAREKDVERFFKGYGKILEVDLKNG</sequence>
<feature type="compositionally biased region" description="Basic and acidic residues" evidence="4">
    <location>
        <begin position="36"/>
        <end position="56"/>
    </location>
</feature>
<dbReference type="GO" id="GO:0003723">
    <property type="term" value="F:RNA binding"/>
    <property type="evidence" value="ECO:0007669"/>
    <property type="project" value="UniProtKB-KW"/>
</dbReference>
<dbReference type="STRING" id="33528.ENSGAFP00000027669"/>
<keyword evidence="3" id="KW-0539">Nucleus</keyword>